<dbReference type="PANTHER" id="PTHR31595">
    <property type="entry name" value="LONG-CHAIN-ALCOHOL O-FATTY-ACYLTRANSFERASE 3-RELATED"/>
    <property type="match status" value="1"/>
</dbReference>
<feature type="transmembrane region" description="Helical" evidence="7">
    <location>
        <begin position="416"/>
        <end position="436"/>
    </location>
</feature>
<accession>A0AAE0P6N6</accession>
<feature type="transmembrane region" description="Helical" evidence="7">
    <location>
        <begin position="65"/>
        <end position="82"/>
    </location>
</feature>
<feature type="transmembrane region" description="Helical" evidence="7">
    <location>
        <begin position="34"/>
        <end position="53"/>
    </location>
</feature>
<comment type="similarity">
    <text evidence="2">Belongs to the wax synthase family.</text>
</comment>
<keyword evidence="6 7" id="KW-0472">Membrane</keyword>
<evidence type="ECO:0000256" key="3">
    <source>
        <dbReference type="ARBA" id="ARBA00022679"/>
    </source>
</evidence>
<dbReference type="InterPro" id="IPR044851">
    <property type="entry name" value="Wax_synthase"/>
</dbReference>
<evidence type="ECO:0000259" key="8">
    <source>
        <dbReference type="Pfam" id="PF13813"/>
    </source>
</evidence>
<sequence>MEPPRPDNLGPFYLQHYRQAFHAAVAAGEAKPFVIPYTLLGSFFLPALYLCVLHVGRPWLYRLRFAVLAAVVCLNAQVLATTSSANMAVSYATGLTAAWGTIWGFAHLLFMRPQFDAMRVARRRKTKTEMMNGSVGEKTEAAAAAAFAADESLALVADEYEYYWQAYPAEGTFAERWDWVTDHFLSFRGIGWNWAISSVPGPKRPSKPGDLISLSSSSMPVTTRSGYTRCTTYRAFVRNRLLHITWSYLVLDIWTLIFRRDPYFILGPGYRTSGHPLPIAFASLPPFALEILRSVAALLGVLGGLFFYLNTVQLLGCLLSGDPLWKYPSLFGSFSNVLDRGLAGFWGGWWHQSFRVGFTGPTSWLARKGYIPPPTTALPTKIAEAFVAFFLSGLLHSAGGRTAIPDTGRPWGPLEFFLLSFVGVVLQKAVCAVLPLKEVVPRGWRRTGNLAFVVVWLHLTRWALIDDFCAAGLFLFEPVPVSIVRLLGFSVSGESWWRWDMEYLPRWYTGAHWWESGIRL</sequence>
<dbReference type="Pfam" id="PF13813">
    <property type="entry name" value="MBOAT_2"/>
    <property type="match status" value="1"/>
</dbReference>
<reference evidence="9" key="2">
    <citation type="submission" date="2023-06" db="EMBL/GenBank/DDBJ databases">
        <authorList>
            <consortium name="Lawrence Berkeley National Laboratory"/>
            <person name="Haridas S."/>
            <person name="Hensen N."/>
            <person name="Bonometti L."/>
            <person name="Westerberg I."/>
            <person name="Brannstrom I.O."/>
            <person name="Guillou S."/>
            <person name="Cros-Aarteil S."/>
            <person name="Calhoun S."/>
            <person name="Kuo A."/>
            <person name="Mondo S."/>
            <person name="Pangilinan J."/>
            <person name="Riley R."/>
            <person name="LaButti K."/>
            <person name="Andreopoulos B."/>
            <person name="Lipzen A."/>
            <person name="Chen C."/>
            <person name="Yanf M."/>
            <person name="Daum C."/>
            <person name="Ng V."/>
            <person name="Clum A."/>
            <person name="Steindorff A."/>
            <person name="Ohm R."/>
            <person name="Martin F."/>
            <person name="Silar P."/>
            <person name="Natvig D."/>
            <person name="Lalanne C."/>
            <person name="Gautier V."/>
            <person name="Ament-velasquez S.L."/>
            <person name="Kruys A."/>
            <person name="Hutchinson M.I."/>
            <person name="Powell A.J."/>
            <person name="Barry K."/>
            <person name="Miller A.N."/>
            <person name="Grigoriev I.V."/>
            <person name="Debuchy R."/>
            <person name="Gladieux P."/>
            <person name="Thoren M.H."/>
            <person name="Johannesson H."/>
        </authorList>
    </citation>
    <scope>NUCLEOTIDE SEQUENCE</scope>
    <source>
        <strain evidence="9">CBS 232.78</strain>
    </source>
</reference>
<feature type="transmembrane region" description="Helical" evidence="7">
    <location>
        <begin position="241"/>
        <end position="258"/>
    </location>
</feature>
<evidence type="ECO:0000313" key="10">
    <source>
        <dbReference type="Proteomes" id="UP001285441"/>
    </source>
</evidence>
<keyword evidence="4 7" id="KW-0812">Transmembrane</keyword>
<gene>
    <name evidence="9" type="ORF">B0H63DRAFT_444474</name>
</gene>
<dbReference type="GO" id="GO:0016020">
    <property type="term" value="C:membrane"/>
    <property type="evidence" value="ECO:0007669"/>
    <property type="project" value="UniProtKB-SubCell"/>
</dbReference>
<proteinExistence type="inferred from homology"/>
<dbReference type="GO" id="GO:0006629">
    <property type="term" value="P:lipid metabolic process"/>
    <property type="evidence" value="ECO:0007669"/>
    <property type="project" value="InterPro"/>
</dbReference>
<evidence type="ECO:0000256" key="5">
    <source>
        <dbReference type="ARBA" id="ARBA00022989"/>
    </source>
</evidence>
<keyword evidence="5 7" id="KW-1133">Transmembrane helix</keyword>
<comment type="subcellular location">
    <subcellularLocation>
        <location evidence="1">Membrane</location>
        <topology evidence="1">Multi-pass membrane protein</topology>
    </subcellularLocation>
</comment>
<evidence type="ECO:0000256" key="2">
    <source>
        <dbReference type="ARBA" id="ARBA00007282"/>
    </source>
</evidence>
<reference evidence="9" key="1">
    <citation type="journal article" date="2023" name="Mol. Phylogenet. Evol.">
        <title>Genome-scale phylogeny and comparative genomics of the fungal order Sordariales.</title>
        <authorList>
            <person name="Hensen N."/>
            <person name="Bonometti L."/>
            <person name="Westerberg I."/>
            <person name="Brannstrom I.O."/>
            <person name="Guillou S."/>
            <person name="Cros-Aarteil S."/>
            <person name="Calhoun S."/>
            <person name="Haridas S."/>
            <person name="Kuo A."/>
            <person name="Mondo S."/>
            <person name="Pangilinan J."/>
            <person name="Riley R."/>
            <person name="LaButti K."/>
            <person name="Andreopoulos B."/>
            <person name="Lipzen A."/>
            <person name="Chen C."/>
            <person name="Yan M."/>
            <person name="Daum C."/>
            <person name="Ng V."/>
            <person name="Clum A."/>
            <person name="Steindorff A."/>
            <person name="Ohm R.A."/>
            <person name="Martin F."/>
            <person name="Silar P."/>
            <person name="Natvig D.O."/>
            <person name="Lalanne C."/>
            <person name="Gautier V."/>
            <person name="Ament-Velasquez S.L."/>
            <person name="Kruys A."/>
            <person name="Hutchinson M.I."/>
            <person name="Powell A.J."/>
            <person name="Barry K."/>
            <person name="Miller A.N."/>
            <person name="Grigoriev I.V."/>
            <person name="Debuchy R."/>
            <person name="Gladieux P."/>
            <person name="Hiltunen Thoren M."/>
            <person name="Johannesson H."/>
        </authorList>
    </citation>
    <scope>NUCLEOTIDE SEQUENCE</scope>
    <source>
        <strain evidence="9">CBS 232.78</strain>
    </source>
</reference>
<dbReference type="EMBL" id="JAULSW010000001">
    <property type="protein sequence ID" value="KAK3394306.1"/>
    <property type="molecule type" value="Genomic_DNA"/>
</dbReference>
<comment type="caution">
    <text evidence="9">The sequence shown here is derived from an EMBL/GenBank/DDBJ whole genome shotgun (WGS) entry which is preliminary data.</text>
</comment>
<organism evidence="9 10">
    <name type="scientific">Podospora didyma</name>
    <dbReference type="NCBI Taxonomy" id="330526"/>
    <lineage>
        <taxon>Eukaryota</taxon>
        <taxon>Fungi</taxon>
        <taxon>Dikarya</taxon>
        <taxon>Ascomycota</taxon>
        <taxon>Pezizomycotina</taxon>
        <taxon>Sordariomycetes</taxon>
        <taxon>Sordariomycetidae</taxon>
        <taxon>Sordariales</taxon>
        <taxon>Podosporaceae</taxon>
        <taxon>Podospora</taxon>
    </lineage>
</organism>
<feature type="domain" description="Wax synthase" evidence="8">
    <location>
        <begin position="327"/>
        <end position="418"/>
    </location>
</feature>
<dbReference type="AlphaFoldDB" id="A0AAE0P6N6"/>
<keyword evidence="10" id="KW-1185">Reference proteome</keyword>
<protein>
    <submittedName>
        <fullName evidence="9">Membrane bound O-acyl transferase family-domain-containing protein</fullName>
    </submittedName>
</protein>
<evidence type="ECO:0000256" key="1">
    <source>
        <dbReference type="ARBA" id="ARBA00004141"/>
    </source>
</evidence>
<feature type="transmembrane region" description="Helical" evidence="7">
    <location>
        <begin position="88"/>
        <end position="110"/>
    </location>
</feature>
<feature type="transmembrane region" description="Helical" evidence="7">
    <location>
        <begin position="385"/>
        <end position="404"/>
    </location>
</feature>
<dbReference type="InterPro" id="IPR032805">
    <property type="entry name" value="Wax_synthase_dom"/>
</dbReference>
<evidence type="ECO:0000256" key="4">
    <source>
        <dbReference type="ARBA" id="ARBA00022692"/>
    </source>
</evidence>
<keyword evidence="3 9" id="KW-0808">Transferase</keyword>
<dbReference type="GO" id="GO:0008374">
    <property type="term" value="F:O-acyltransferase activity"/>
    <property type="evidence" value="ECO:0007669"/>
    <property type="project" value="InterPro"/>
</dbReference>
<evidence type="ECO:0000256" key="6">
    <source>
        <dbReference type="ARBA" id="ARBA00023136"/>
    </source>
</evidence>
<dbReference type="Proteomes" id="UP001285441">
    <property type="component" value="Unassembled WGS sequence"/>
</dbReference>
<evidence type="ECO:0000256" key="7">
    <source>
        <dbReference type="SAM" id="Phobius"/>
    </source>
</evidence>
<evidence type="ECO:0000313" key="9">
    <source>
        <dbReference type="EMBL" id="KAK3394306.1"/>
    </source>
</evidence>
<feature type="transmembrane region" description="Helical" evidence="7">
    <location>
        <begin position="291"/>
        <end position="309"/>
    </location>
</feature>
<dbReference type="PANTHER" id="PTHR31595:SF67">
    <property type="entry name" value="WAX SYNTHASE DOMAIN-CONTAINING PROTEIN"/>
    <property type="match status" value="1"/>
</dbReference>
<name>A0AAE0P6N6_9PEZI</name>